<evidence type="ECO:0008006" key="2">
    <source>
        <dbReference type="Google" id="ProtNLM"/>
    </source>
</evidence>
<organism evidence="1">
    <name type="scientific">marine sediment metagenome</name>
    <dbReference type="NCBI Taxonomy" id="412755"/>
    <lineage>
        <taxon>unclassified sequences</taxon>
        <taxon>metagenomes</taxon>
        <taxon>ecological metagenomes</taxon>
    </lineage>
</organism>
<proteinExistence type="predicted"/>
<feature type="non-terminal residue" evidence="1">
    <location>
        <position position="1"/>
    </location>
</feature>
<dbReference type="EMBL" id="LAZR01009158">
    <property type="protein sequence ID" value="KKM74331.1"/>
    <property type="molecule type" value="Genomic_DNA"/>
</dbReference>
<reference evidence="1" key="1">
    <citation type="journal article" date="2015" name="Nature">
        <title>Complex archaea that bridge the gap between prokaryotes and eukaryotes.</title>
        <authorList>
            <person name="Spang A."/>
            <person name="Saw J.H."/>
            <person name="Jorgensen S.L."/>
            <person name="Zaremba-Niedzwiedzka K."/>
            <person name="Martijn J."/>
            <person name="Lind A.E."/>
            <person name="van Eijk R."/>
            <person name="Schleper C."/>
            <person name="Guy L."/>
            <person name="Ettema T.J."/>
        </authorList>
    </citation>
    <scope>NUCLEOTIDE SEQUENCE</scope>
</reference>
<gene>
    <name evidence="1" type="ORF">LCGC14_1401390</name>
</gene>
<sequence length="889" mass="101395">GPRYGDTRTLQGEGVLVETVAYRDRFFIPDAKVMATVTEFREIVGIEGQEAAEEEDITEFQVGINLNLVQKQWGKIADRAIDYIADLSWIQKSFLKGYPLRDPYMAALGQQGTQQYLTIRREAMGRAWRAEQLADHLGAIFENTTDVEARAIFEYLTTAGADPSTIPNRPILLRQRGRMFKKQAFNLRGASVAAKSTIKKLGQNMVRRGVLSQESFDKHADLYLPRVYLKYLLERDAAAGGGGGLKIGAQGYLKQRIEDLPAEYRDLYLGEIKDPAFLVRRALSVPAWDLAMDDFLHDIAENPDWVLPESFLEWKPPGLRGTRKVTAYWLKAEAQALRDRSRRVDDETQAEAMRALAEEMDELGESGLGQFEQGGPYQNIVEDFRQLPDSPRYGDLRGAYVQKDIWADIMGAHQMIVGERTVLDKLGEASRTFTAFWKMAKVPLNVPTVARNFGSNMILMHLAGDVRNPPLRMIQALWQIRHNGKYYRAALRQGITASTFKHQELQDATKDVLRIRGETTGGFLGWSYKVGSKVAGRFEKAADFYQFLEVWSKTAVIIDQMRRGATEEQAAAKGHEALFDYSAVPNWLRQLRRHPIGTPFITFFYKAAPAILRGAARHPGRMFMYYAIPYILGEAVVKALQNVDDDDIEALLKALPEWMQDKTMLLWPFQDEKGRWQAIDLSYWLPWGAHEQAARAVAQIATGDLREGGSELLKDFGVFGGPVPQIMVAMKTGKDTFTGYSIFEPTDPPRIKAIKILNYSWRLAMPTWLTDIGFTGHMYRTLTNKPNYRGDPPLTALQASLRLVGVNIYPVNPEDSRDRNLQRFRREINKINFAMKRLGRDKSLSEEERELRREEYREMREFLIDRRDQYEKESRVHPRLRIGVQADSP</sequence>
<dbReference type="AlphaFoldDB" id="A0A0F9KHZ4"/>
<evidence type="ECO:0000313" key="1">
    <source>
        <dbReference type="EMBL" id="KKM74331.1"/>
    </source>
</evidence>
<protein>
    <recommendedName>
        <fullName evidence="2">Large polyvalent protein associated domain-containing protein</fullName>
    </recommendedName>
</protein>
<name>A0A0F9KHZ4_9ZZZZ</name>
<comment type="caution">
    <text evidence="1">The sequence shown here is derived from an EMBL/GenBank/DDBJ whole genome shotgun (WGS) entry which is preliminary data.</text>
</comment>
<accession>A0A0F9KHZ4</accession>